<evidence type="ECO:0000256" key="1">
    <source>
        <dbReference type="ARBA" id="ARBA00004229"/>
    </source>
</evidence>
<dbReference type="Gene3D" id="2.20.28.10">
    <property type="match status" value="1"/>
</dbReference>
<dbReference type="InterPro" id="IPR012340">
    <property type="entry name" value="NA-bd_OB-fold"/>
</dbReference>
<keyword evidence="3" id="KW-0542">Nucleomorph</keyword>
<dbReference type="SUPFAM" id="SSF50249">
    <property type="entry name" value="Nucleic acid-binding proteins"/>
    <property type="match status" value="1"/>
</dbReference>
<evidence type="ECO:0000313" key="4">
    <source>
        <dbReference type="Proteomes" id="UP000242167"/>
    </source>
</evidence>
<dbReference type="SUPFAM" id="SSF52540">
    <property type="entry name" value="P-loop containing nucleoside triphosphate hydrolases"/>
    <property type="match status" value="1"/>
</dbReference>
<sequence length="670" mass="79972">MENFEYLFVRELILYISLDNKSKNFDKNKKYSFQLSIIKKNNTRKFFFFMDDLKFVKKKFILFAFKNSLSFEKILKFAVKICLDIFENFDTDYNTKSIITEKIKSYKFYKYILNENFIDLIIIPPKKMPIYEFKIISTKLFGKYLKIKGIVTKISEILFEIKSAKFECSFCDFFVYNKKDIIINLNDFFCPNTRCKLGKRLKSMKFNLHESFIEKFKIIKLKFNSLNQFNNFDIKIPLYHDSLNKISLGNKLIVFGILLPELFDSYIKDFYSEIRLKISSVSISNQINTLTTTRYKINARIIRKIKKFGIKSFLMETFSIYFKGHDYLKYISLVNLVNFINTTKKNFTPGIILFVFGNSKTGKTTYLNSLSQLCEHNLKIDFESLLYVKENYIEFIKDIKNRQVQTLLIDNFFNDLSVLKNYKTCNIMNSIFKVLYSNDFSIFLTSKKNIFKSLNEIYNDIFHFNSPDLIYQLDCEESYHSALNYGLNLLNKIKTINKISENFLSYKTYVSKLVIRECTFIEPKFSVIGIDLIFYYYSVIKTKFEKFLKLKNNFIFLIVRISISLSKLSLKKIISEENIIEAFEIFVNFGYSSKKSIQLLSNNSDFRFEIFNQIKNYCQKNKIKKIDLKSLEFFILNKGYRFENYLSCLQFYEKIFVWIIDTNKKQLYFL</sequence>
<protein>
    <recommendedName>
        <fullName evidence="2">MCM OB domain-containing protein</fullName>
    </recommendedName>
</protein>
<organism evidence="3 4">
    <name type="scientific">Guillardia theta</name>
    <name type="common">Cryptophyte</name>
    <name type="synonym">Cryptomonas phi</name>
    <dbReference type="NCBI Taxonomy" id="55529"/>
    <lineage>
        <taxon>Eukaryota</taxon>
        <taxon>Cryptophyceae</taxon>
        <taxon>Pyrenomonadales</taxon>
        <taxon>Geminigeraceae</taxon>
        <taxon>Guillardia</taxon>
    </lineage>
</organism>
<comment type="subcellular location">
    <subcellularLocation>
        <location evidence="1">Plastid</location>
        <location evidence="1">Chloroplast</location>
    </subcellularLocation>
</comment>
<proteinExistence type="predicted"/>
<dbReference type="InterPro" id="IPR027417">
    <property type="entry name" value="P-loop_NTPase"/>
</dbReference>
<evidence type="ECO:0000259" key="2">
    <source>
        <dbReference type="Pfam" id="PF17207"/>
    </source>
</evidence>
<dbReference type="PIR" id="G90091">
    <property type="entry name" value="G90091"/>
</dbReference>
<dbReference type="Gene3D" id="2.40.50.140">
    <property type="entry name" value="Nucleic acid-binding proteins"/>
    <property type="match status" value="1"/>
</dbReference>
<accession>Q98RT4</accession>
<dbReference type="Pfam" id="PF17207">
    <property type="entry name" value="MCM_OB"/>
    <property type="match status" value="1"/>
</dbReference>
<geneLocation type="nucleomorph" evidence="3"/>
<dbReference type="GO" id="GO:0009507">
    <property type="term" value="C:chloroplast"/>
    <property type="evidence" value="ECO:0007669"/>
    <property type="project" value="UniProtKB-SubCell"/>
</dbReference>
<gene>
    <name evidence="3" type="primary">orf670</name>
</gene>
<dbReference type="AlphaFoldDB" id="Q98RT4"/>
<feature type="domain" description="MCM OB" evidence="2">
    <location>
        <begin position="136"/>
        <end position="258"/>
    </location>
</feature>
<dbReference type="GeneID" id="857352"/>
<dbReference type="Proteomes" id="UP000242167">
    <property type="component" value="Nucleomorph 1"/>
</dbReference>
<dbReference type="RefSeq" id="XP_001713569.1">
    <property type="nucleotide sequence ID" value="XM_001713517.1"/>
</dbReference>
<evidence type="ECO:0000313" key="3">
    <source>
        <dbReference type="EMBL" id="AAK39864.1"/>
    </source>
</evidence>
<name>Q98RT4_GUITH</name>
<dbReference type="EMBL" id="AF165818">
    <property type="protein sequence ID" value="AAK39864.1"/>
    <property type="molecule type" value="Genomic_DNA"/>
</dbReference>
<dbReference type="InterPro" id="IPR033762">
    <property type="entry name" value="MCM_OB"/>
</dbReference>
<reference evidence="3 4" key="1">
    <citation type="journal article" date="2001" name="Nature">
        <title>The highly reduced genome of an enslaved algal nucleus.</title>
        <authorList>
            <person name="Douglas S."/>
            <person name="Zauner S."/>
            <person name="Fraunholz M."/>
            <person name="Beaton M."/>
            <person name="Penny S."/>
            <person name="Deng L."/>
            <person name="Wu X."/>
            <person name="Reith M."/>
            <person name="Cavalier-Smith T."/>
            <person name="Maier U."/>
        </authorList>
    </citation>
    <scope>NUCLEOTIDE SEQUENCE [LARGE SCALE GENOMIC DNA]</scope>
</reference>